<dbReference type="EMBL" id="CALSDN010000011">
    <property type="protein sequence ID" value="CAH6722868.1"/>
    <property type="molecule type" value="Genomic_DNA"/>
</dbReference>
<evidence type="ECO:0000313" key="2">
    <source>
        <dbReference type="Proteomes" id="UP001152531"/>
    </source>
</evidence>
<gene>
    <name evidence="1" type="ORF">CLIB1444_11S02982</name>
</gene>
<organism evidence="1 2">
    <name type="scientific">[Candida] jaroonii</name>
    <dbReference type="NCBI Taxonomy" id="467808"/>
    <lineage>
        <taxon>Eukaryota</taxon>
        <taxon>Fungi</taxon>
        <taxon>Dikarya</taxon>
        <taxon>Ascomycota</taxon>
        <taxon>Saccharomycotina</taxon>
        <taxon>Pichiomycetes</taxon>
        <taxon>Debaryomycetaceae</taxon>
        <taxon>Yamadazyma</taxon>
    </lineage>
</organism>
<proteinExistence type="predicted"/>
<accession>A0ACA9YD31</accession>
<sequence length="557" mass="63380">MNHSTSPNRNSIFGWVKNLKKGNLLSNDSINEISDFSDDLNGEEEPNNIDNQPNMTSSEFLSIRPLLNHKSRSTNNVHRVRSNSQSDTDKDKNIRQNRDSFMVNNPLIEKNSKYFGVPLEQAINQASAKISIFHDNTDQVLKYGKIPIVVAKCGVYLKSNGLTVEGIFRIGGSSRRVKELQVIFNNPPDFGKKLNWDGYTVHDAASILRRYLNSLPEPLIPLELYETFREPLRSRQRIISYMKYKATHPKGPPKSSQEQLDTTVISKDQPVPSTPKTDIPNDTVSPSPLPSPTLSPYDKYTKKEEELEEADDENDEMNLQKSKKSKNYKKLTNDVHEAIDDYKQMVDKLPILSKQLLFYILDLLAMVQNHSSENLMSSRNLAAIFQPSILSHPNHDLDPNEYALSSFVVEFLIQYAYKLLPQPSNSPPNNNIPIEKEDIKKRQHSKSLSAQPHHEFVGFNMSKQPVVDNDYFESDLEPSPTDKNHEFDFKYKNDTQETNIEDKDLDKSSFEPQVEPESFELKTNVPEVPQPVPQSQAIPEKPDIVVSTPSSSSIPKV</sequence>
<protein>
    <submittedName>
        <fullName evidence="1">Uncharacterized protein</fullName>
    </submittedName>
</protein>
<keyword evidence="2" id="KW-1185">Reference proteome</keyword>
<dbReference type="Proteomes" id="UP001152531">
    <property type="component" value="Unassembled WGS sequence"/>
</dbReference>
<reference evidence="1" key="1">
    <citation type="submission" date="2022-06" db="EMBL/GenBank/DDBJ databases">
        <authorList>
            <person name="Legras J.-L."/>
            <person name="Devillers H."/>
            <person name="Grondin C."/>
        </authorList>
    </citation>
    <scope>NUCLEOTIDE SEQUENCE</scope>
    <source>
        <strain evidence="1">CLIB 1444</strain>
    </source>
</reference>
<comment type="caution">
    <text evidence="1">The sequence shown here is derived from an EMBL/GenBank/DDBJ whole genome shotgun (WGS) entry which is preliminary data.</text>
</comment>
<name>A0ACA9YD31_9ASCO</name>
<evidence type="ECO:0000313" key="1">
    <source>
        <dbReference type="EMBL" id="CAH6722868.1"/>
    </source>
</evidence>